<evidence type="ECO:0008006" key="3">
    <source>
        <dbReference type="Google" id="ProtNLM"/>
    </source>
</evidence>
<protein>
    <recommendedName>
        <fullName evidence="3">DUF1993 domain-containing protein</fullName>
    </recommendedName>
</protein>
<gene>
    <name evidence="1" type="ORF">HO133_004399</name>
</gene>
<evidence type="ECO:0000313" key="2">
    <source>
        <dbReference type="Proteomes" id="UP000593566"/>
    </source>
</evidence>
<accession>A0A8H6FKA1</accession>
<dbReference type="EMBL" id="JACCJB010000002">
    <property type="protein sequence ID" value="KAF6230060.1"/>
    <property type="molecule type" value="Genomic_DNA"/>
</dbReference>
<dbReference type="AlphaFoldDB" id="A0A8H6FKA1"/>
<reference evidence="1 2" key="1">
    <citation type="journal article" date="2020" name="Genomics">
        <title>Complete, high-quality genomes from long-read metagenomic sequencing of two wolf lichen thalli reveals enigmatic genome architecture.</title>
        <authorList>
            <person name="McKenzie S.K."/>
            <person name="Walston R.F."/>
            <person name="Allen J.L."/>
        </authorList>
    </citation>
    <scope>NUCLEOTIDE SEQUENCE [LARGE SCALE GENOMIC DNA]</scope>
    <source>
        <strain evidence="1">WasteWater1</strain>
    </source>
</reference>
<dbReference type="SUPFAM" id="SSF109854">
    <property type="entry name" value="DinB/YfiT-like putative metalloenzymes"/>
    <property type="match status" value="1"/>
</dbReference>
<dbReference type="InterPro" id="IPR034660">
    <property type="entry name" value="DinB/YfiT-like"/>
</dbReference>
<dbReference type="Gene3D" id="1.20.120.450">
    <property type="entry name" value="dinb family like domain"/>
    <property type="match status" value="1"/>
</dbReference>
<name>A0A8H6FKA1_9LECA</name>
<evidence type="ECO:0000313" key="1">
    <source>
        <dbReference type="EMBL" id="KAF6230060.1"/>
    </source>
</evidence>
<dbReference type="GeneID" id="59332807"/>
<proteinExistence type="predicted"/>
<dbReference type="PANTHER" id="PTHR36922">
    <property type="entry name" value="BLL2446 PROTEIN"/>
    <property type="match status" value="1"/>
</dbReference>
<keyword evidence="2" id="KW-1185">Reference proteome</keyword>
<organism evidence="1 2">
    <name type="scientific">Letharia lupina</name>
    <dbReference type="NCBI Taxonomy" id="560253"/>
    <lineage>
        <taxon>Eukaryota</taxon>
        <taxon>Fungi</taxon>
        <taxon>Dikarya</taxon>
        <taxon>Ascomycota</taxon>
        <taxon>Pezizomycotina</taxon>
        <taxon>Lecanoromycetes</taxon>
        <taxon>OSLEUM clade</taxon>
        <taxon>Lecanoromycetidae</taxon>
        <taxon>Lecanorales</taxon>
        <taxon>Lecanorineae</taxon>
        <taxon>Parmeliaceae</taxon>
        <taxon>Letharia</taxon>
    </lineage>
</organism>
<dbReference type="RefSeq" id="XP_037157317.1">
    <property type="nucleotide sequence ID" value="XM_037295316.1"/>
</dbReference>
<dbReference type="Proteomes" id="UP000593566">
    <property type="component" value="Unassembled WGS sequence"/>
</dbReference>
<dbReference type="Pfam" id="PF09351">
    <property type="entry name" value="DUF1993"/>
    <property type="match status" value="1"/>
</dbReference>
<sequence>MPLSLYDITVPVFIRGLTNLSAILSKGSTYADAQNLPPAHLLEARLIEDMAALPYQIQRVSDHAKDSAARLAGVKAVAMPDDETTFEELQTRIQKTIDFLKTVPEDSMDGKEGEEIVLKVKVATLEFTTAKSYVLDFVLPNFYFHLTTAYDILRHNGVPLGKLDYIGGVKMKAEKP</sequence>
<dbReference type="PANTHER" id="PTHR36922:SF1">
    <property type="entry name" value="DUF1993 DOMAIN-CONTAINING PROTEIN"/>
    <property type="match status" value="1"/>
</dbReference>
<comment type="caution">
    <text evidence="1">The sequence shown here is derived from an EMBL/GenBank/DDBJ whole genome shotgun (WGS) entry which is preliminary data.</text>
</comment>
<dbReference type="InterPro" id="IPR018531">
    <property type="entry name" value="DUF1993"/>
</dbReference>